<sequence>MYFMSSSYRHFVNKMKLSNSGKISGNTVEFA</sequence>
<dbReference type="HOGENOM" id="CLU_3395468_0_0_5"/>
<evidence type="ECO:0000313" key="2">
    <source>
        <dbReference type="Proteomes" id="UP000007104"/>
    </source>
</evidence>
<dbReference type="Proteomes" id="UP000007104">
    <property type="component" value="Chromosome II"/>
</dbReference>
<organism evidence="1 2">
    <name type="scientific">Brucella suis biovar 1 (strain 1330)</name>
    <dbReference type="NCBI Taxonomy" id="204722"/>
    <lineage>
        <taxon>Bacteria</taxon>
        <taxon>Pseudomonadati</taxon>
        <taxon>Pseudomonadota</taxon>
        <taxon>Alphaproteobacteria</taxon>
        <taxon>Hyphomicrobiales</taxon>
        <taxon>Brucellaceae</taxon>
        <taxon>Brucella/Ochrobactrum group</taxon>
        <taxon>Brucella</taxon>
    </lineage>
</organism>
<dbReference type="AlphaFoldDB" id="A0A0H3GFH1"/>
<keyword evidence="2" id="KW-1185">Reference proteome</keyword>
<name>A0A0H3GFH1_BRUSU</name>
<accession>A0A0H3GFH1</accession>
<proteinExistence type="predicted"/>
<dbReference type="KEGG" id="bms:BRA0680"/>
<reference evidence="1 2" key="1">
    <citation type="journal article" date="2011" name="J. Bacteriol.">
        <title>Revised genome sequence of Brucella suis 1330.</title>
        <authorList>
            <person name="Tae H."/>
            <person name="Shallom S."/>
            <person name="Settlage R."/>
            <person name="Preston D."/>
            <person name="Adams L.G."/>
            <person name="Garner H.R."/>
        </authorList>
    </citation>
    <scope>NUCLEOTIDE SEQUENCE [LARGE SCALE GENOMIC DNA]</scope>
    <source>
        <strain evidence="1 2">1330</strain>
    </source>
</reference>
<gene>
    <name evidence="1" type="ordered locus">BS1330_II0673</name>
</gene>
<dbReference type="KEGG" id="bsi:BS1330_II0673"/>
<protein>
    <submittedName>
        <fullName evidence="1">Uncharacterized protein</fullName>
    </submittedName>
</protein>
<evidence type="ECO:0000313" key="1">
    <source>
        <dbReference type="EMBL" id="AEM20142.1"/>
    </source>
</evidence>
<dbReference type="EMBL" id="CP002998">
    <property type="protein sequence ID" value="AEM20142.1"/>
    <property type="molecule type" value="Genomic_DNA"/>
</dbReference>